<accession>A0ABY1SL96</accession>
<sequence length="401" mass="45768">MENNNYEIIPAGEPISKSGIQTLLNGIRPVWKGRNLIERVVRLLPIDPSSACQRLFNAATHDLKEKILIMGVDLANEIATNYKLPPIKREEDILEYNVSKTIDLAYRIGILTRPEWRRIHRCYEIRRDLEHEDDEYEAVLEDCFYIFKSSIDVVLSKDPIELLQVIDAKDLVESSTNISVTEEFLTDYKSAPKGRQREISELLISFASDDAKPDIVRENSVELMRHINPITDKTVTIEMASVLEKKLDRTGIDLKTAKIGNACGAMGYFKKVRLKDFYGTLKNEAKKIGNDWGVQKKFCAKLEDIGGLKYCPTEHYEDLLKSIVIFYIGERSYGPYSGSRPVFFSNGAAPIIARIVENDGIKANTILEGLRKKRPIKSDIQDKHLLRRFEDLVDLTVVKEE</sequence>
<name>A0ABY1SL96_9FLAO</name>
<comment type="caution">
    <text evidence="1">The sequence shown here is derived from an EMBL/GenBank/DDBJ whole genome shotgun (WGS) entry which is preliminary data.</text>
</comment>
<protein>
    <submittedName>
        <fullName evidence="1">Uncharacterized protein</fullName>
    </submittedName>
</protein>
<gene>
    <name evidence="1" type="ORF">SAMN04488009_3539</name>
</gene>
<dbReference type="RefSeq" id="WP_089262551.1">
    <property type="nucleotide sequence ID" value="NZ_FZNV01000008.1"/>
</dbReference>
<evidence type="ECO:0000313" key="1">
    <source>
        <dbReference type="EMBL" id="SNR74296.1"/>
    </source>
</evidence>
<organism evidence="1 2">
    <name type="scientific">Maribacter sedimenticola</name>
    <dbReference type="NCBI Taxonomy" id="228956"/>
    <lineage>
        <taxon>Bacteria</taxon>
        <taxon>Pseudomonadati</taxon>
        <taxon>Bacteroidota</taxon>
        <taxon>Flavobacteriia</taxon>
        <taxon>Flavobacteriales</taxon>
        <taxon>Flavobacteriaceae</taxon>
        <taxon>Maribacter</taxon>
    </lineage>
</organism>
<reference evidence="1 2" key="1">
    <citation type="submission" date="2017-06" db="EMBL/GenBank/DDBJ databases">
        <authorList>
            <person name="Varghese N."/>
            <person name="Submissions S."/>
        </authorList>
    </citation>
    <scope>NUCLEOTIDE SEQUENCE [LARGE SCALE GENOMIC DNA]</scope>
    <source>
        <strain evidence="1 2">DSM 19840</strain>
    </source>
</reference>
<evidence type="ECO:0000313" key="2">
    <source>
        <dbReference type="Proteomes" id="UP000198337"/>
    </source>
</evidence>
<dbReference type="Proteomes" id="UP000198337">
    <property type="component" value="Unassembled WGS sequence"/>
</dbReference>
<keyword evidence="2" id="KW-1185">Reference proteome</keyword>
<dbReference type="EMBL" id="FZNV01000008">
    <property type="protein sequence ID" value="SNR74296.1"/>
    <property type="molecule type" value="Genomic_DNA"/>
</dbReference>
<proteinExistence type="predicted"/>